<organism evidence="2">
    <name type="scientific">Guillardia theta (strain CCMP2712)</name>
    <name type="common">Cryptophyte</name>
    <dbReference type="NCBI Taxonomy" id="905079"/>
    <lineage>
        <taxon>Eukaryota</taxon>
        <taxon>Cryptophyceae</taxon>
        <taxon>Pyrenomonadales</taxon>
        <taxon>Geminigeraceae</taxon>
        <taxon>Guillardia</taxon>
    </lineage>
</organism>
<gene>
    <name evidence="2" type="ORF">GUITHDRAFT_131800</name>
</gene>
<dbReference type="Gene3D" id="1.10.287.1490">
    <property type="match status" value="1"/>
</dbReference>
<feature type="coiled-coil region" evidence="1">
    <location>
        <begin position="439"/>
        <end position="473"/>
    </location>
</feature>
<sequence length="1003" mass="115124">MNSDVKISALREEHSKILSEMQSLARKIQHKIEQEDEGHTQGRRDQLLLPVPDKTVGDLSPGHHRDFSINLSQINGACSENSPASLRDSMNVNMDTLKRTMKIKVESILNSIDGSIPSYNTMDACGDGRPASSRGWKVENLVCDCTQASKEAAGRRGDRFHSSVYKHNFAELRLRVASLERDLEISRQDSNFQAQELIDCETRLQEANAVIARQQKELSSLRRGSEGLRMIYEKANSDLQQCKKDVQTHSLKAMSLESDLNALAIRFNCLHDEKMELQNSYFLCREELKQLKEQRENVLRAVSHHQSDSYTSPTQDRYHQSNLLEGDHAYSNVGILNFPSDDELSDRQLSLLETVRARPKESMSQDERKFDEIRHDALIEDCRTKDAEIEQLKFRLSQLASEHSSLREHLIGDVKSVSIDSTDVSNELACLRLEWSSQLDRLDAEVLGLRKESQALRSEAASLSDKNQVLQTQLNDCKDMLDENCSELTELRQKDLHSAMKLTFLNAELDACKHQLDVHRGEVQHLQEELVKAQQLHTDKAKEVYDLRVEKESLTQQVYDLRGSLLDTSKSLEKSQSEIQSQAEEKKVAEGRLNEVQAECLTARAERQILDEKYQAVCRELKMLQDAQSENRLHIQTIELLHARLEAQNAQNQKVDEAVGRVCDVEGEIERLLNLYQEKRGREFMQERSYWVTQDNILSQIDGVVKNLCHLHDIMAGAISNSMLSQETKAADYQSTLHLCLTEFRHLTQEIEKLRFQVRKDEAARLELEKNKISLSKELRNSEHQVSKLEETMADMATRHRVVEEKLSYLLSSTQVKGEYDAAIDSKISEYDSCLDKILTQLDQLHSQVASSRELNEAARSSPTHREGQRKIVDEMVQGVRAHVKEFLSNGILDNQFHQMEQKLSEMLSKINNDDERTVDMDQGDGNMQEMQSKIQSLEARVQQNLMERSVVERRLEEEKEKAYQLKQQVTSYKWELVEAVRRAEMAEREMRTQAEKTANSSC</sequence>
<dbReference type="HOGENOM" id="CLU_299246_0_0_1"/>
<keyword evidence="4" id="KW-1185">Reference proteome</keyword>
<reference evidence="4" key="2">
    <citation type="submission" date="2012-11" db="EMBL/GenBank/DDBJ databases">
        <authorList>
            <person name="Kuo A."/>
            <person name="Curtis B.A."/>
            <person name="Tanifuji G."/>
            <person name="Burki F."/>
            <person name="Gruber A."/>
            <person name="Irimia M."/>
            <person name="Maruyama S."/>
            <person name="Arias M.C."/>
            <person name="Ball S.G."/>
            <person name="Gile G.H."/>
            <person name="Hirakawa Y."/>
            <person name="Hopkins J.F."/>
            <person name="Rensing S.A."/>
            <person name="Schmutz J."/>
            <person name="Symeonidi A."/>
            <person name="Elias M."/>
            <person name="Eveleigh R.J."/>
            <person name="Herman E.K."/>
            <person name="Klute M.J."/>
            <person name="Nakayama T."/>
            <person name="Obornik M."/>
            <person name="Reyes-Prieto A."/>
            <person name="Armbrust E.V."/>
            <person name="Aves S.J."/>
            <person name="Beiko R.G."/>
            <person name="Coutinho P."/>
            <person name="Dacks J.B."/>
            <person name="Durnford D.G."/>
            <person name="Fast N.M."/>
            <person name="Green B.R."/>
            <person name="Grisdale C."/>
            <person name="Hempe F."/>
            <person name="Henrissat B."/>
            <person name="Hoppner M.P."/>
            <person name="Ishida K.-I."/>
            <person name="Kim E."/>
            <person name="Koreny L."/>
            <person name="Kroth P.G."/>
            <person name="Liu Y."/>
            <person name="Malik S.-B."/>
            <person name="Maier U.G."/>
            <person name="McRose D."/>
            <person name="Mock T."/>
            <person name="Neilson J.A."/>
            <person name="Onodera N.T."/>
            <person name="Poole A.M."/>
            <person name="Pritham E.J."/>
            <person name="Richards T.A."/>
            <person name="Rocap G."/>
            <person name="Roy S.W."/>
            <person name="Sarai C."/>
            <person name="Schaack S."/>
            <person name="Shirato S."/>
            <person name="Slamovits C.H."/>
            <person name="Spencer D.F."/>
            <person name="Suzuki S."/>
            <person name="Worden A.Z."/>
            <person name="Zauner S."/>
            <person name="Barry K."/>
            <person name="Bell C."/>
            <person name="Bharti A.K."/>
            <person name="Crow J.A."/>
            <person name="Grimwood J."/>
            <person name="Kramer R."/>
            <person name="Lindquist E."/>
            <person name="Lucas S."/>
            <person name="Salamov A."/>
            <person name="McFadden G.I."/>
            <person name="Lane C.E."/>
            <person name="Keeling P.J."/>
            <person name="Gray M.W."/>
            <person name="Grigoriev I.V."/>
            <person name="Archibald J.M."/>
        </authorList>
    </citation>
    <scope>NUCLEOTIDE SEQUENCE</scope>
    <source>
        <strain evidence="4">CCMP2712</strain>
    </source>
</reference>
<dbReference type="Proteomes" id="UP000011087">
    <property type="component" value="Unassembled WGS sequence"/>
</dbReference>
<evidence type="ECO:0000256" key="1">
    <source>
        <dbReference type="SAM" id="Coils"/>
    </source>
</evidence>
<accession>L1K2I3</accession>
<dbReference type="AlphaFoldDB" id="L1K2I3"/>
<dbReference type="OMA" id="INYSIIH"/>
<name>L1K2I3_GUITC</name>
<dbReference type="PaxDb" id="55529-EKX54789"/>
<feature type="coiled-coil region" evidence="1">
    <location>
        <begin position="169"/>
        <end position="224"/>
    </location>
</feature>
<keyword evidence="1" id="KW-0175">Coiled coil</keyword>
<feature type="coiled-coil region" evidence="1">
    <location>
        <begin position="572"/>
        <end position="613"/>
    </location>
</feature>
<dbReference type="PANTHER" id="PTHR32258:SF26">
    <property type="entry name" value="KINASE INTERACTING (KIP1-LIKE) FAMILY PROTEIN"/>
    <property type="match status" value="1"/>
</dbReference>
<reference evidence="3" key="3">
    <citation type="submission" date="2015-06" db="UniProtKB">
        <authorList>
            <consortium name="EnsemblProtists"/>
        </authorList>
    </citation>
    <scope>IDENTIFICATION</scope>
</reference>
<dbReference type="RefSeq" id="XP_005841769.1">
    <property type="nucleotide sequence ID" value="XM_005841712.1"/>
</dbReference>
<dbReference type="GeneID" id="17311824"/>
<dbReference type="EMBL" id="JH992966">
    <property type="protein sequence ID" value="EKX54789.1"/>
    <property type="molecule type" value="Genomic_DNA"/>
</dbReference>
<dbReference type="EnsemblProtists" id="EKX54789">
    <property type="protein sequence ID" value="EKX54789"/>
    <property type="gene ID" value="GUITHDRAFT_131800"/>
</dbReference>
<evidence type="ECO:0000313" key="3">
    <source>
        <dbReference type="EnsemblProtists" id="EKX54789"/>
    </source>
</evidence>
<reference evidence="2 4" key="1">
    <citation type="journal article" date="2012" name="Nature">
        <title>Algal genomes reveal evolutionary mosaicism and the fate of nucleomorphs.</title>
        <authorList>
            <consortium name="DOE Joint Genome Institute"/>
            <person name="Curtis B.A."/>
            <person name="Tanifuji G."/>
            <person name="Burki F."/>
            <person name="Gruber A."/>
            <person name="Irimia M."/>
            <person name="Maruyama S."/>
            <person name="Arias M.C."/>
            <person name="Ball S.G."/>
            <person name="Gile G.H."/>
            <person name="Hirakawa Y."/>
            <person name="Hopkins J.F."/>
            <person name="Kuo A."/>
            <person name="Rensing S.A."/>
            <person name="Schmutz J."/>
            <person name="Symeonidi A."/>
            <person name="Elias M."/>
            <person name="Eveleigh R.J."/>
            <person name="Herman E.K."/>
            <person name="Klute M.J."/>
            <person name="Nakayama T."/>
            <person name="Obornik M."/>
            <person name="Reyes-Prieto A."/>
            <person name="Armbrust E.V."/>
            <person name="Aves S.J."/>
            <person name="Beiko R.G."/>
            <person name="Coutinho P."/>
            <person name="Dacks J.B."/>
            <person name="Durnford D.G."/>
            <person name="Fast N.M."/>
            <person name="Green B.R."/>
            <person name="Grisdale C.J."/>
            <person name="Hempel F."/>
            <person name="Henrissat B."/>
            <person name="Hoppner M.P."/>
            <person name="Ishida K."/>
            <person name="Kim E."/>
            <person name="Koreny L."/>
            <person name="Kroth P.G."/>
            <person name="Liu Y."/>
            <person name="Malik S.B."/>
            <person name="Maier U.G."/>
            <person name="McRose D."/>
            <person name="Mock T."/>
            <person name="Neilson J.A."/>
            <person name="Onodera N.T."/>
            <person name="Poole A.M."/>
            <person name="Pritham E.J."/>
            <person name="Richards T.A."/>
            <person name="Rocap G."/>
            <person name="Roy S.W."/>
            <person name="Sarai C."/>
            <person name="Schaack S."/>
            <person name="Shirato S."/>
            <person name="Slamovits C.H."/>
            <person name="Spencer D.F."/>
            <person name="Suzuki S."/>
            <person name="Worden A.Z."/>
            <person name="Zauner S."/>
            <person name="Barry K."/>
            <person name="Bell C."/>
            <person name="Bharti A.K."/>
            <person name="Crow J.A."/>
            <person name="Grimwood J."/>
            <person name="Kramer R."/>
            <person name="Lindquist E."/>
            <person name="Lucas S."/>
            <person name="Salamov A."/>
            <person name="McFadden G.I."/>
            <person name="Lane C.E."/>
            <person name="Keeling P.J."/>
            <person name="Gray M.W."/>
            <person name="Grigoriev I.V."/>
            <person name="Archibald J.M."/>
        </authorList>
    </citation>
    <scope>NUCLEOTIDE SEQUENCE</scope>
    <source>
        <strain evidence="2 4">CCMP2712</strain>
    </source>
</reference>
<dbReference type="KEGG" id="gtt:GUITHDRAFT_131800"/>
<feature type="coiled-coil region" evidence="1">
    <location>
        <begin position="509"/>
        <end position="543"/>
    </location>
</feature>
<dbReference type="PANTHER" id="PTHR32258">
    <property type="entry name" value="PROTEIN NETWORKED 4A"/>
    <property type="match status" value="1"/>
</dbReference>
<proteinExistence type="predicted"/>
<feature type="coiled-coil region" evidence="1">
    <location>
        <begin position="274"/>
        <end position="308"/>
    </location>
</feature>
<dbReference type="InterPro" id="IPR051861">
    <property type="entry name" value="NET_actin-binding_domain"/>
</dbReference>
<evidence type="ECO:0000313" key="2">
    <source>
        <dbReference type="EMBL" id="EKX54789.1"/>
    </source>
</evidence>
<feature type="coiled-coil region" evidence="1">
    <location>
        <begin position="921"/>
        <end position="997"/>
    </location>
</feature>
<protein>
    <submittedName>
        <fullName evidence="2 3">Uncharacterized protein</fullName>
    </submittedName>
</protein>
<feature type="coiled-coil region" evidence="1">
    <location>
        <begin position="751"/>
        <end position="799"/>
    </location>
</feature>
<evidence type="ECO:0000313" key="4">
    <source>
        <dbReference type="Proteomes" id="UP000011087"/>
    </source>
</evidence>